<name>A0A1W6LFI2_9BURK</name>
<dbReference type="Pfam" id="PF08241">
    <property type="entry name" value="Methyltransf_11"/>
    <property type="match status" value="1"/>
</dbReference>
<proteinExistence type="predicted"/>
<protein>
    <recommendedName>
        <fullName evidence="1">Methyltransferase type 11 domain-containing protein</fullName>
    </recommendedName>
</protein>
<accession>A0A1W6LFI2</accession>
<dbReference type="EMBL" id="CP015118">
    <property type="protein sequence ID" value="ARN22967.1"/>
    <property type="molecule type" value="Genomic_DNA"/>
</dbReference>
<evidence type="ECO:0000313" key="2">
    <source>
        <dbReference type="EMBL" id="ARN22967.1"/>
    </source>
</evidence>
<organism evidence="2 3">
    <name type="scientific">Piscinibacter gummiphilus</name>
    <dbReference type="NCBI Taxonomy" id="946333"/>
    <lineage>
        <taxon>Bacteria</taxon>
        <taxon>Pseudomonadati</taxon>
        <taxon>Pseudomonadota</taxon>
        <taxon>Betaproteobacteria</taxon>
        <taxon>Burkholderiales</taxon>
        <taxon>Sphaerotilaceae</taxon>
        <taxon>Piscinibacter</taxon>
    </lineage>
</organism>
<dbReference type="CDD" id="cd02440">
    <property type="entry name" value="AdoMet_MTases"/>
    <property type="match status" value="1"/>
</dbReference>
<dbReference type="Proteomes" id="UP000193427">
    <property type="component" value="Chromosome"/>
</dbReference>
<dbReference type="SUPFAM" id="SSF53335">
    <property type="entry name" value="S-adenosyl-L-methionine-dependent methyltransferases"/>
    <property type="match status" value="1"/>
</dbReference>
<evidence type="ECO:0000259" key="1">
    <source>
        <dbReference type="Pfam" id="PF08241"/>
    </source>
</evidence>
<evidence type="ECO:0000313" key="3">
    <source>
        <dbReference type="Proteomes" id="UP000193427"/>
    </source>
</evidence>
<dbReference type="PANTHER" id="PTHR43591">
    <property type="entry name" value="METHYLTRANSFERASE"/>
    <property type="match status" value="1"/>
</dbReference>
<dbReference type="GO" id="GO:0008757">
    <property type="term" value="F:S-adenosylmethionine-dependent methyltransferase activity"/>
    <property type="evidence" value="ECO:0007669"/>
    <property type="project" value="InterPro"/>
</dbReference>
<sequence length="242" mass="26978">MLNLLDRSGLRGAARVCRRTLRQAGRQAVRHDQALVATYLARADSPRLHIGCGPHLLPGWLNSDFDPASRAVLRLDATRRFPLPSSTFDAVFSEHMIEHVPFAGGAAMLAECFRVLKPGGRIRITTPDLAFLLALYGPAPTPMQQAYLHWATSTFLRGAPAGDPVFVINNYVRDWGHQFIYDDRMLRFALEGAGFTQLERRLLNDSSDPTLRGLENTDRMPEGFLQLESITLEAVKPMAVPR</sequence>
<gene>
    <name evidence="2" type="ORF">A4W93_25335</name>
</gene>
<dbReference type="Gene3D" id="3.40.50.150">
    <property type="entry name" value="Vaccinia Virus protein VP39"/>
    <property type="match status" value="1"/>
</dbReference>
<dbReference type="InterPro" id="IPR013216">
    <property type="entry name" value="Methyltransf_11"/>
</dbReference>
<keyword evidence="3" id="KW-1185">Reference proteome</keyword>
<dbReference type="AlphaFoldDB" id="A0A1W6LFI2"/>
<reference evidence="2 3" key="1">
    <citation type="submission" date="2016-04" db="EMBL/GenBank/DDBJ databases">
        <title>Complete genome sequence of natural rubber-degrading, novel Gram-negative bacterium, Rhizobacter gummiphilus strain NS21.</title>
        <authorList>
            <person name="Tabata M."/>
            <person name="Kasai D."/>
            <person name="Fukuda M."/>
        </authorList>
    </citation>
    <scope>NUCLEOTIDE SEQUENCE [LARGE SCALE GENOMIC DNA]</scope>
    <source>
        <strain evidence="2 3">NS21</strain>
    </source>
</reference>
<dbReference type="InterPro" id="IPR029063">
    <property type="entry name" value="SAM-dependent_MTases_sf"/>
</dbReference>
<feature type="domain" description="Methyltransferase type 11" evidence="1">
    <location>
        <begin position="73"/>
        <end position="122"/>
    </location>
</feature>
<dbReference type="KEGG" id="rgu:A4W93_25335"/>